<keyword evidence="1" id="KW-0812">Transmembrane</keyword>
<organism evidence="3 4">
    <name type="scientific">Dyella ginsengisoli</name>
    <dbReference type="NCBI Taxonomy" id="363848"/>
    <lineage>
        <taxon>Bacteria</taxon>
        <taxon>Pseudomonadati</taxon>
        <taxon>Pseudomonadota</taxon>
        <taxon>Gammaproteobacteria</taxon>
        <taxon>Lysobacterales</taxon>
        <taxon>Rhodanobacteraceae</taxon>
        <taxon>Dyella</taxon>
    </lineage>
</organism>
<keyword evidence="1" id="KW-1133">Transmembrane helix</keyword>
<sequence length="493" mass="53190">MAASPLDTSRPDRLIAAQALSRAAGAPLLTGNAVELLIDAAVHYQRWLAAIRHARQRVLLENYIIRDDSVGRAFRDALVERALGGVFVAVVCDWVGCLGQSGAAFWKPLRDAGGQVRVFNRPQLGKPFGWISRDHRKVLVVDGELGFLSGVCISEKWLGDPSRGVAPWRDTGVALRGPAVAEVEAAFARSWAGTGAPLPRWPAAVPQEPPGKVALRVIATEPSTAGLYRLDQQIAAMARKTLWLTDAYFVGVAPYVQALAAAARDGVDVRLLVPGSSDIPMVAGMSRSGYRPLLKAGVRVFEWNGSMIHAKTAVADGIWARVGSSNLNVASWLGNREIDVAVEDEGFARQLAEQYEIDLGNATEIVLAPRRRIRGERVQRSGDDPAVRLRRAVRRPRGGNGSSGRAAASALRLANTVGAVLTDRRVLGDTDTSPLVVGTVVLAVIAVIAALWPAVIAWPLALLAAWFALNLAVRAWRTRQAHRERRQDDEDES</sequence>
<dbReference type="PANTHER" id="PTHR21248:SF22">
    <property type="entry name" value="PHOSPHOLIPASE D"/>
    <property type="match status" value="1"/>
</dbReference>
<feature type="transmembrane region" description="Helical" evidence="1">
    <location>
        <begin position="458"/>
        <end position="476"/>
    </location>
</feature>
<dbReference type="SUPFAM" id="SSF56024">
    <property type="entry name" value="Phospholipase D/nuclease"/>
    <property type="match status" value="2"/>
</dbReference>
<dbReference type="Pfam" id="PF13091">
    <property type="entry name" value="PLDc_2"/>
    <property type="match status" value="1"/>
</dbReference>
<reference evidence="3 4" key="1">
    <citation type="submission" date="2020-10" db="EMBL/GenBank/DDBJ databases">
        <title>Phylogeny of dyella-like bacteria.</title>
        <authorList>
            <person name="Fu J."/>
        </authorList>
    </citation>
    <scope>NUCLEOTIDE SEQUENCE [LARGE SCALE GENOMIC DNA]</scope>
    <source>
        <strain evidence="3 4">Gsoil3046</strain>
    </source>
</reference>
<evidence type="ECO:0000313" key="4">
    <source>
        <dbReference type="Proteomes" id="UP001620460"/>
    </source>
</evidence>
<evidence type="ECO:0000256" key="1">
    <source>
        <dbReference type="SAM" id="Phobius"/>
    </source>
</evidence>
<dbReference type="InterPro" id="IPR001736">
    <property type="entry name" value="PLipase_D/transphosphatidylase"/>
</dbReference>
<dbReference type="PANTHER" id="PTHR21248">
    <property type="entry name" value="CARDIOLIPIN SYNTHASE"/>
    <property type="match status" value="1"/>
</dbReference>
<evidence type="ECO:0000313" key="3">
    <source>
        <dbReference type="EMBL" id="MFK2904795.1"/>
    </source>
</evidence>
<dbReference type="EMBL" id="JADIKM010000003">
    <property type="protein sequence ID" value="MFK2904795.1"/>
    <property type="molecule type" value="Genomic_DNA"/>
</dbReference>
<proteinExistence type="predicted"/>
<dbReference type="Gene3D" id="3.30.870.10">
    <property type="entry name" value="Endonuclease Chain A"/>
    <property type="match status" value="2"/>
</dbReference>
<dbReference type="CDD" id="cd09110">
    <property type="entry name" value="PLDc_CLS_1"/>
    <property type="match status" value="1"/>
</dbReference>
<comment type="caution">
    <text evidence="3">The sequence shown here is derived from an EMBL/GenBank/DDBJ whole genome shotgun (WGS) entry which is preliminary data.</text>
</comment>
<keyword evidence="1" id="KW-0472">Membrane</keyword>
<dbReference type="CDD" id="cd09159">
    <property type="entry name" value="PLDc_ybhO_like_2"/>
    <property type="match status" value="1"/>
</dbReference>
<protein>
    <submittedName>
        <fullName evidence="3">Cardiolipin synthase B</fullName>
    </submittedName>
</protein>
<dbReference type="RefSeq" id="WP_404633646.1">
    <property type="nucleotide sequence ID" value="NZ_JADIKM010000003.1"/>
</dbReference>
<evidence type="ECO:0000259" key="2">
    <source>
        <dbReference type="PROSITE" id="PS50035"/>
    </source>
</evidence>
<name>A0ABW8JX35_9GAMM</name>
<dbReference type="InterPro" id="IPR025202">
    <property type="entry name" value="PLD-like_dom"/>
</dbReference>
<accession>A0ABW8JX35</accession>
<dbReference type="Proteomes" id="UP001620460">
    <property type="component" value="Unassembled WGS sequence"/>
</dbReference>
<dbReference type="PROSITE" id="PS50035">
    <property type="entry name" value="PLD"/>
    <property type="match status" value="1"/>
</dbReference>
<feature type="domain" description="PLD phosphodiesterase" evidence="2">
    <location>
        <begin position="304"/>
        <end position="331"/>
    </location>
</feature>
<keyword evidence="4" id="KW-1185">Reference proteome</keyword>
<gene>
    <name evidence="3" type="ORF">ISP17_12590</name>
</gene>